<dbReference type="VEuPathDB" id="FungiDB:PV09_06422"/>
<reference evidence="2 3" key="1">
    <citation type="submission" date="2015-01" db="EMBL/GenBank/DDBJ databases">
        <title>The Genome Sequence of Ochroconis gallopava CBS43764.</title>
        <authorList>
            <consortium name="The Broad Institute Genomics Platform"/>
            <person name="Cuomo C."/>
            <person name="de Hoog S."/>
            <person name="Gorbushina A."/>
            <person name="Stielow B."/>
            <person name="Teixiera M."/>
            <person name="Abouelleil A."/>
            <person name="Chapman S.B."/>
            <person name="Priest M."/>
            <person name="Young S.K."/>
            <person name="Wortman J."/>
            <person name="Nusbaum C."/>
            <person name="Birren B."/>
        </authorList>
    </citation>
    <scope>NUCLEOTIDE SEQUENCE [LARGE SCALE GENOMIC DNA]</scope>
    <source>
        <strain evidence="2 3">CBS 43764</strain>
    </source>
</reference>
<dbReference type="Gene3D" id="3.40.630.30">
    <property type="match status" value="1"/>
</dbReference>
<dbReference type="OrthoDB" id="4072826at2759"/>
<evidence type="ECO:0000259" key="1">
    <source>
        <dbReference type="Pfam" id="PF13302"/>
    </source>
</evidence>
<protein>
    <recommendedName>
        <fullName evidence="1">N-acetyltransferase domain-containing protein</fullName>
    </recommendedName>
</protein>
<dbReference type="InterPro" id="IPR051531">
    <property type="entry name" value="N-acetyltransferase"/>
</dbReference>
<dbReference type="EMBL" id="KN847550">
    <property type="protein sequence ID" value="KIW02272.1"/>
    <property type="molecule type" value="Genomic_DNA"/>
</dbReference>
<keyword evidence="3" id="KW-1185">Reference proteome</keyword>
<dbReference type="PANTHER" id="PTHR43792">
    <property type="entry name" value="GNAT FAMILY, PUTATIVE (AFU_ORTHOLOGUE AFUA_3G00765)-RELATED-RELATED"/>
    <property type="match status" value="1"/>
</dbReference>
<dbReference type="Pfam" id="PF13302">
    <property type="entry name" value="Acetyltransf_3"/>
    <property type="match status" value="1"/>
</dbReference>
<dbReference type="SUPFAM" id="SSF55729">
    <property type="entry name" value="Acyl-CoA N-acyltransferases (Nat)"/>
    <property type="match status" value="1"/>
</dbReference>
<proteinExistence type="predicted"/>
<evidence type="ECO:0000313" key="3">
    <source>
        <dbReference type="Proteomes" id="UP000053259"/>
    </source>
</evidence>
<gene>
    <name evidence="2" type="ORF">PV09_06422</name>
</gene>
<dbReference type="RefSeq" id="XP_016212141.1">
    <property type="nucleotide sequence ID" value="XM_016360059.1"/>
</dbReference>
<dbReference type="InterPro" id="IPR000182">
    <property type="entry name" value="GNAT_dom"/>
</dbReference>
<accession>A0A0D1YNH7</accession>
<sequence>MEKVILTPRLKLTLLESHEDGSDDVRLVHAVRSNELATQWSVLGASKTVEDSAKILKDMLPSDAGEWNRYKAPYAVHLRRRKEGVDGAEGTAAEIRTDEEETEVIGLISLKPGQTVPLRDEFTTRTDPASGVLRLEIGYLFLPTAWGHGYATEACAALLRACTTSRLAFAPFTRLVIEAVVGDANAASRKVVQKAGMKQVGLNEWDGEPVFLGGAWQEPRVWVYRYDAFE</sequence>
<organism evidence="2 3">
    <name type="scientific">Verruconis gallopava</name>
    <dbReference type="NCBI Taxonomy" id="253628"/>
    <lineage>
        <taxon>Eukaryota</taxon>
        <taxon>Fungi</taxon>
        <taxon>Dikarya</taxon>
        <taxon>Ascomycota</taxon>
        <taxon>Pezizomycotina</taxon>
        <taxon>Dothideomycetes</taxon>
        <taxon>Pleosporomycetidae</taxon>
        <taxon>Venturiales</taxon>
        <taxon>Sympoventuriaceae</taxon>
        <taxon>Verruconis</taxon>
    </lineage>
</organism>
<dbReference type="PANTHER" id="PTHR43792:SF1">
    <property type="entry name" value="N-ACETYLTRANSFERASE DOMAIN-CONTAINING PROTEIN"/>
    <property type="match status" value="1"/>
</dbReference>
<feature type="domain" description="N-acetyltransferase" evidence="1">
    <location>
        <begin position="23"/>
        <end position="198"/>
    </location>
</feature>
<evidence type="ECO:0000313" key="2">
    <source>
        <dbReference type="EMBL" id="KIW02272.1"/>
    </source>
</evidence>
<dbReference type="AlphaFoldDB" id="A0A0D1YNH7"/>
<dbReference type="GeneID" id="27314395"/>
<dbReference type="Proteomes" id="UP000053259">
    <property type="component" value="Unassembled WGS sequence"/>
</dbReference>
<dbReference type="InterPro" id="IPR016181">
    <property type="entry name" value="Acyl_CoA_acyltransferase"/>
</dbReference>
<name>A0A0D1YNH7_9PEZI</name>
<dbReference type="InParanoid" id="A0A0D1YNH7"/>
<dbReference type="GO" id="GO:0016747">
    <property type="term" value="F:acyltransferase activity, transferring groups other than amino-acyl groups"/>
    <property type="evidence" value="ECO:0007669"/>
    <property type="project" value="InterPro"/>
</dbReference>
<dbReference type="HOGENOM" id="CLU_095017_0_0_1"/>